<evidence type="ECO:0000256" key="2">
    <source>
        <dbReference type="ARBA" id="ARBA00022485"/>
    </source>
</evidence>
<evidence type="ECO:0000259" key="7">
    <source>
        <dbReference type="Pfam" id="PF05681"/>
    </source>
</evidence>
<evidence type="ECO:0000256" key="3">
    <source>
        <dbReference type="ARBA" id="ARBA00022723"/>
    </source>
</evidence>
<dbReference type="AlphaFoldDB" id="A0A0S7Y478"/>
<sequence>MREIVAKKITETVKNLCIEANTNLSEDVVEALNKALSKEDSPIGREILRQLINNAKVAWRDKLPLCQDTGIVIVFFEIGQDARIIEGTLEEAVNEGVSRAYHDGYLRKSVVADPIKRKNTEDNTPAIIYTKIVPGESIKIQLLTKGGGAENCSALRMFNPNSPKEEIDDFVIEAVEKAGPNSCPPVIVGIGVGGSFDYAPVLAKKALLREVGRHHSEKDTANWEKELLEKINKTGIGPMGLGGRITALAVNIEKYPCHISSLPVAVNIECHAHRYKEAAI</sequence>
<evidence type="ECO:0000256" key="1">
    <source>
        <dbReference type="ARBA" id="ARBA00008876"/>
    </source>
</evidence>
<evidence type="ECO:0000313" key="9">
    <source>
        <dbReference type="Proteomes" id="UP000051861"/>
    </source>
</evidence>
<protein>
    <submittedName>
        <fullName evidence="8">Fumarate hydratase</fullName>
        <ecNumber evidence="8">4.2.1.2</ecNumber>
    </submittedName>
</protein>
<keyword evidence="4" id="KW-0408">Iron</keyword>
<accession>A0A0S7Y478</accession>
<dbReference type="PANTHER" id="PTHR30389">
    <property type="entry name" value="FUMARATE HYDRATASE-RELATED"/>
    <property type="match status" value="1"/>
</dbReference>
<keyword evidence="2" id="KW-0004">4Fe-4S</keyword>
<reference evidence="8 9" key="1">
    <citation type="journal article" date="2015" name="Microbiome">
        <title>Genomic resolution of linkages in carbon, nitrogen, and sulfur cycling among widespread estuary sediment bacteria.</title>
        <authorList>
            <person name="Baker B.J."/>
            <person name="Lazar C.S."/>
            <person name="Teske A.P."/>
            <person name="Dick G.J."/>
        </authorList>
    </citation>
    <scope>NUCLEOTIDE SEQUENCE [LARGE SCALE GENOMIC DNA]</scope>
    <source>
        <strain evidence="8">DG_54_3</strain>
    </source>
</reference>
<feature type="domain" description="Fe-S hydro-lyase tartrate dehydratase alpha-type catalytic" evidence="7">
    <location>
        <begin position="10"/>
        <end position="278"/>
    </location>
</feature>
<comment type="similarity">
    <text evidence="1">Belongs to the class-I fumarase family.</text>
</comment>
<evidence type="ECO:0000256" key="4">
    <source>
        <dbReference type="ARBA" id="ARBA00023004"/>
    </source>
</evidence>
<comment type="caution">
    <text evidence="8">The sequence shown here is derived from an EMBL/GenBank/DDBJ whole genome shotgun (WGS) entry which is preliminary data.</text>
</comment>
<keyword evidence="6 8" id="KW-0456">Lyase</keyword>
<keyword evidence="5" id="KW-0411">Iron-sulfur</keyword>
<dbReference type="PATRIC" id="fig|1703775.3.peg.679"/>
<dbReference type="EMBL" id="LIZX01000022">
    <property type="protein sequence ID" value="KPJ69543.1"/>
    <property type="molecule type" value="Genomic_DNA"/>
</dbReference>
<gene>
    <name evidence="8" type="ORF">AMJ44_03530</name>
</gene>
<dbReference type="InterPro" id="IPR051208">
    <property type="entry name" value="Class-I_Fumarase/Tartrate_DH"/>
</dbReference>
<dbReference type="GO" id="GO:0046872">
    <property type="term" value="F:metal ion binding"/>
    <property type="evidence" value="ECO:0007669"/>
    <property type="project" value="UniProtKB-KW"/>
</dbReference>
<keyword evidence="3" id="KW-0479">Metal-binding</keyword>
<evidence type="ECO:0000313" key="8">
    <source>
        <dbReference type="EMBL" id="KPJ69543.1"/>
    </source>
</evidence>
<dbReference type="NCBIfam" id="NF004885">
    <property type="entry name" value="PRK06246.1"/>
    <property type="match status" value="1"/>
</dbReference>
<dbReference type="Proteomes" id="UP000051861">
    <property type="component" value="Unassembled WGS sequence"/>
</dbReference>
<dbReference type="PANTHER" id="PTHR30389:SF17">
    <property type="entry name" value="L(+)-TARTRATE DEHYDRATASE SUBUNIT ALPHA-RELATED"/>
    <property type="match status" value="1"/>
</dbReference>
<dbReference type="NCBIfam" id="TIGR00722">
    <property type="entry name" value="ttdA_fumA_fumB"/>
    <property type="match status" value="1"/>
</dbReference>
<evidence type="ECO:0000256" key="6">
    <source>
        <dbReference type="ARBA" id="ARBA00023239"/>
    </source>
</evidence>
<proteinExistence type="inferred from homology"/>
<dbReference type="GO" id="GO:0004333">
    <property type="term" value="F:fumarate hydratase activity"/>
    <property type="evidence" value="ECO:0007669"/>
    <property type="project" value="UniProtKB-EC"/>
</dbReference>
<organism evidence="8 9">
    <name type="scientific">candidate division WOR-1 bacterium DG_54_3</name>
    <dbReference type="NCBI Taxonomy" id="1703775"/>
    <lineage>
        <taxon>Bacteria</taxon>
        <taxon>Bacillati</taxon>
        <taxon>Saganbacteria</taxon>
    </lineage>
</organism>
<name>A0A0S7Y478_UNCSA</name>
<dbReference type="GO" id="GO:0051539">
    <property type="term" value="F:4 iron, 4 sulfur cluster binding"/>
    <property type="evidence" value="ECO:0007669"/>
    <property type="project" value="UniProtKB-KW"/>
</dbReference>
<dbReference type="EC" id="4.2.1.2" evidence="8"/>
<dbReference type="InterPro" id="IPR004646">
    <property type="entry name" value="Fe-S_hydro-lyase_TtdA-typ_cat"/>
</dbReference>
<dbReference type="Pfam" id="PF05681">
    <property type="entry name" value="Fumerase"/>
    <property type="match status" value="1"/>
</dbReference>
<evidence type="ECO:0000256" key="5">
    <source>
        <dbReference type="ARBA" id="ARBA00023014"/>
    </source>
</evidence>